<organism evidence="3 4">
    <name type="scientific">Echinicola vietnamensis (strain DSM 17526 / LMG 23754 / KMM 6221)</name>
    <dbReference type="NCBI Taxonomy" id="926556"/>
    <lineage>
        <taxon>Bacteria</taxon>
        <taxon>Pseudomonadati</taxon>
        <taxon>Bacteroidota</taxon>
        <taxon>Cytophagia</taxon>
        <taxon>Cytophagales</taxon>
        <taxon>Cyclobacteriaceae</taxon>
        <taxon>Echinicola</taxon>
    </lineage>
</organism>
<dbReference type="EMBL" id="CP003346">
    <property type="protein sequence ID" value="AGA79813.1"/>
    <property type="molecule type" value="Genomic_DNA"/>
</dbReference>
<dbReference type="Pfam" id="PF17482">
    <property type="entry name" value="Phage_sheath_1C"/>
    <property type="match status" value="1"/>
</dbReference>
<dbReference type="PATRIC" id="fig|926556.3.peg.3787"/>
<dbReference type="AlphaFoldDB" id="L0G3C1"/>
<name>L0G3C1_ECHVK</name>
<dbReference type="RefSeq" id="WP_015267358.1">
    <property type="nucleotide sequence ID" value="NC_019904.1"/>
</dbReference>
<dbReference type="InterPro" id="IPR052042">
    <property type="entry name" value="Tail_sheath_structural"/>
</dbReference>
<comment type="similarity">
    <text evidence="1">Belongs to the myoviridae tail sheath protein family.</text>
</comment>
<protein>
    <submittedName>
        <fullName evidence="3">Phage tail sheath protein FI</fullName>
    </submittedName>
</protein>
<keyword evidence="4" id="KW-1185">Reference proteome</keyword>
<evidence type="ECO:0000259" key="2">
    <source>
        <dbReference type="Pfam" id="PF17482"/>
    </source>
</evidence>
<evidence type="ECO:0000313" key="3">
    <source>
        <dbReference type="EMBL" id="AGA79813.1"/>
    </source>
</evidence>
<dbReference type="eggNOG" id="COG3497">
    <property type="taxonomic scope" value="Bacteria"/>
</dbReference>
<reference evidence="4" key="1">
    <citation type="submission" date="2012-02" db="EMBL/GenBank/DDBJ databases">
        <title>The complete genome of Echinicola vietnamensis DSM 17526.</title>
        <authorList>
            <person name="Lucas S."/>
            <person name="Copeland A."/>
            <person name="Lapidus A."/>
            <person name="Glavina del Rio T."/>
            <person name="Dalin E."/>
            <person name="Tice H."/>
            <person name="Bruce D."/>
            <person name="Goodwin L."/>
            <person name="Pitluck S."/>
            <person name="Peters L."/>
            <person name="Ovchinnikova G."/>
            <person name="Teshima H."/>
            <person name="Kyrpides N."/>
            <person name="Mavromatis K."/>
            <person name="Ivanova N."/>
            <person name="Brettin T."/>
            <person name="Detter J.C."/>
            <person name="Han C."/>
            <person name="Larimer F."/>
            <person name="Land M."/>
            <person name="Hauser L."/>
            <person name="Markowitz V."/>
            <person name="Cheng J.-F."/>
            <person name="Hugenholtz P."/>
            <person name="Woyke T."/>
            <person name="Wu D."/>
            <person name="Brambilla E."/>
            <person name="Klenk H.-P."/>
            <person name="Eisen J.A."/>
        </authorList>
    </citation>
    <scope>NUCLEOTIDE SEQUENCE [LARGE SCALE GENOMIC DNA]</scope>
    <source>
        <strain evidence="4">DSM 17526 / LMG 23754 / KMM 6221</strain>
    </source>
</reference>
<dbReference type="PANTHER" id="PTHR35861:SF1">
    <property type="entry name" value="PHAGE TAIL SHEATH PROTEIN"/>
    <property type="match status" value="1"/>
</dbReference>
<dbReference type="PANTHER" id="PTHR35861">
    <property type="match status" value="1"/>
</dbReference>
<evidence type="ECO:0000313" key="4">
    <source>
        <dbReference type="Proteomes" id="UP000010796"/>
    </source>
</evidence>
<dbReference type="OrthoDB" id="9767864at2"/>
<dbReference type="InterPro" id="IPR020287">
    <property type="entry name" value="Tail_sheath_C"/>
</dbReference>
<gene>
    <name evidence="3" type="ordered locus">Echvi_3597</name>
</gene>
<evidence type="ECO:0000256" key="1">
    <source>
        <dbReference type="ARBA" id="ARBA00008005"/>
    </source>
</evidence>
<dbReference type="KEGG" id="evi:Echvi_3597"/>
<dbReference type="Gene3D" id="3.40.50.11780">
    <property type="match status" value="2"/>
</dbReference>
<accession>L0G3C1</accession>
<dbReference type="STRING" id="926556.Echvi_3597"/>
<proteinExistence type="inferred from homology"/>
<sequence>MATSYKTPGVYIEEITKFPPSVAQVETAIPAFIGYTEFAKTKPQVESNDLTLKPKRISSLLEYTIYFGMGQNEQGISVKLTDSLVNGEETRTINVPEPTIKSPYLMYYSLQMYFANGGGPCYIVSVGTYDEWSDESTPPTIAFNELNAGLSAVRKEDEPTLLLFPDATNLASDDDFYALYNNALMQCNDLQDRFTILDTFSDQTYNNGTEDVEPIPALRNGINLTKDYLKYGAAYYPFIQTIINYQYRTDEIVIDHISYNPNAIATAMENLNAVNGPTALPATITALRDISGANIAGKILDTVAFMHDGTDGFGIGGTFATNSVKVNDFAALVESLLVSLNELVEAKSQINKDANAAIASAEEDNTIKTAIADALTTFNVDFEGDDKIESTTDNLQELLIKIKQADTNTKVENILTANTLNFSDELEKLLTYDVAAGTTASITLDLFANIETNLAAIITAVDAAEPIDVNNGRLNGRLLSDIEPLDNATFNTILAEINAHRVILPPSAAMAGAYARVDNDRGVWKSPANIGLNYVSKPTVPISHEDQESMNIHGTGKSINAIRTFVGKGTLVWGARTLAGNDNEWRYISVRRFFNMAEESIKKATEQFVFEPNDGNTWVRVRAMIENFLTLQWRAGALAGAKPEHAFYVRVGLGQTMTSLDILEGRMNVEIGLAVVRPAEFIILKFSHKMQES</sequence>
<feature type="domain" description="Tail sheath protein C-terminal" evidence="2">
    <location>
        <begin position="582"/>
        <end position="686"/>
    </location>
</feature>
<dbReference type="Proteomes" id="UP000010796">
    <property type="component" value="Chromosome"/>
</dbReference>
<dbReference type="HOGENOM" id="CLU_009303_2_0_10"/>